<dbReference type="PANTHER" id="PTHR48228:SF5">
    <property type="entry name" value="ALPHA-METHYLACYL-COA RACEMASE"/>
    <property type="match status" value="1"/>
</dbReference>
<keyword evidence="2" id="KW-1185">Reference proteome</keyword>
<dbReference type="AlphaFoldDB" id="A3MVJ6"/>
<dbReference type="STRING" id="410359.Pcal_1238"/>
<dbReference type="GO" id="GO:0003824">
    <property type="term" value="F:catalytic activity"/>
    <property type="evidence" value="ECO:0007669"/>
    <property type="project" value="InterPro"/>
</dbReference>
<dbReference type="Proteomes" id="UP000001431">
    <property type="component" value="Chromosome"/>
</dbReference>
<dbReference type="Gene3D" id="3.40.50.10540">
    <property type="entry name" value="Crotonobetainyl-coa:carnitine coa-transferase, domain 1"/>
    <property type="match status" value="1"/>
</dbReference>
<dbReference type="PANTHER" id="PTHR48228">
    <property type="entry name" value="SUCCINYL-COA--D-CITRAMALATE COA-TRANSFERASE"/>
    <property type="match status" value="1"/>
</dbReference>
<dbReference type="InterPro" id="IPR044855">
    <property type="entry name" value="CoA-Trfase_III_dom3_sf"/>
</dbReference>
<dbReference type="InterPro" id="IPR003673">
    <property type="entry name" value="CoA-Trfase_fam_III"/>
</dbReference>
<name>A3MVJ6_PYRCJ</name>
<organism evidence="1 2">
    <name type="scientific">Pyrobaculum calidifontis (strain DSM 21063 / JCM 11548 / VA1)</name>
    <dbReference type="NCBI Taxonomy" id="410359"/>
    <lineage>
        <taxon>Archaea</taxon>
        <taxon>Thermoproteota</taxon>
        <taxon>Thermoprotei</taxon>
        <taxon>Thermoproteales</taxon>
        <taxon>Thermoproteaceae</taxon>
        <taxon>Pyrobaculum</taxon>
    </lineage>
</organism>
<dbReference type="eggNOG" id="arCOG02304">
    <property type="taxonomic scope" value="Archaea"/>
</dbReference>
<protein>
    <submittedName>
        <fullName evidence="1">L-carnitine dehydratase/bile acid-inducible protein F</fullName>
    </submittedName>
</protein>
<dbReference type="Gene3D" id="3.30.1540.10">
    <property type="entry name" value="formyl-coa transferase, domain 3"/>
    <property type="match status" value="1"/>
</dbReference>
<reference evidence="1" key="1">
    <citation type="submission" date="2007-02" db="EMBL/GenBank/DDBJ databases">
        <title>Complete sequence of Pyrobaculum calidifontis JCM 11548.</title>
        <authorList>
            <consortium name="US DOE Joint Genome Institute"/>
            <person name="Copeland A."/>
            <person name="Lucas S."/>
            <person name="Lapidus A."/>
            <person name="Barry K."/>
            <person name="Glavina del Rio T."/>
            <person name="Dalin E."/>
            <person name="Tice H."/>
            <person name="Pitluck S."/>
            <person name="Chain P."/>
            <person name="Malfatti S."/>
            <person name="Shin M."/>
            <person name="Vergez L."/>
            <person name="Schmutz J."/>
            <person name="Larimer F."/>
            <person name="Land M."/>
            <person name="Hauser L."/>
            <person name="Kyrpides N."/>
            <person name="Mikhailova N."/>
            <person name="Cozen A.E."/>
            <person name="Fitz-Gibbon S.T."/>
            <person name="House C.H."/>
            <person name="Saltikov C."/>
            <person name="Lowe T.M."/>
            <person name="Richardson P."/>
        </authorList>
    </citation>
    <scope>NUCLEOTIDE SEQUENCE [LARGE SCALE GENOMIC DNA]</scope>
    <source>
        <strain evidence="1">JCM 11548</strain>
    </source>
</reference>
<dbReference type="GeneID" id="4909947"/>
<dbReference type="OrthoDB" id="28444at2157"/>
<dbReference type="KEGG" id="pcl:Pcal_1238"/>
<accession>A3MVJ6</accession>
<dbReference type="InterPro" id="IPR050509">
    <property type="entry name" value="CoA-transferase_III"/>
</dbReference>
<proteinExistence type="predicted"/>
<dbReference type="InterPro" id="IPR023606">
    <property type="entry name" value="CoA-Trfase_III_dom_1_sf"/>
</dbReference>
<evidence type="ECO:0000313" key="1">
    <source>
        <dbReference type="EMBL" id="ABO08663.1"/>
    </source>
</evidence>
<dbReference type="EMBL" id="CP000561">
    <property type="protein sequence ID" value="ABO08663.1"/>
    <property type="molecule type" value="Genomic_DNA"/>
</dbReference>
<evidence type="ECO:0000313" key="2">
    <source>
        <dbReference type="Proteomes" id="UP000001431"/>
    </source>
</evidence>
<sequence length="288" mass="31293">MLLLEISTLFPGPLAGRVLQSAGFRVVKVEPPSGDPLSAYSPTLYSLLNEGKEIVKVDLRAEGGGLVRELAKEADAVLTTLRPSTAAKLGVSYEHLREVKRELVYLSIVGYGDRDWPAHDLNLAGLAAHFVQSPPLALSVDVATALYAAYLVATRVWKREWGYVELAMEDVAYLLNLLAIAAQKDGRPVFTTGVYPLYRVYTCKGGAVTVAALEEKFWRRFVEAIGRPDLADRAYDPAAAAEVEKAVGDMDCGELLALGAEVPIAPVRGLGQVADALDLRRLFERLKL</sequence>
<dbReference type="Pfam" id="PF02515">
    <property type="entry name" value="CoA_transf_3"/>
    <property type="match status" value="1"/>
</dbReference>
<dbReference type="SUPFAM" id="SSF89796">
    <property type="entry name" value="CoA-transferase family III (CaiB/BaiF)"/>
    <property type="match status" value="1"/>
</dbReference>
<dbReference type="RefSeq" id="WP_011849921.1">
    <property type="nucleotide sequence ID" value="NC_009073.1"/>
</dbReference>
<gene>
    <name evidence="1" type="ordered locus">Pcal_1238</name>
</gene>
<dbReference type="HOGENOM" id="CLU_033975_5_1_2"/>